<reference evidence="1" key="1">
    <citation type="submission" date="2016-10" db="EMBL/GenBank/DDBJ databases">
        <title>Sequence of Gallionella enrichment culture.</title>
        <authorList>
            <person name="Poehlein A."/>
            <person name="Muehling M."/>
            <person name="Daniel R."/>
        </authorList>
    </citation>
    <scope>NUCLEOTIDE SEQUENCE</scope>
</reference>
<proteinExistence type="predicted"/>
<dbReference type="AlphaFoldDB" id="A0A1J5PW23"/>
<dbReference type="EMBL" id="MLJW01002284">
    <property type="protein sequence ID" value="OIQ75080.1"/>
    <property type="molecule type" value="Genomic_DNA"/>
</dbReference>
<sequence>MTTIKIDDKEYDLDKLSDEAKNQLISIQFVDAELHRLNAQAAVLQTARLAYSTALNAALPVDAPAKKSAKKLN</sequence>
<gene>
    <name evidence="1" type="ORF">GALL_432560</name>
</gene>
<protein>
    <submittedName>
        <fullName evidence="1">Uncharacterized protein</fullName>
    </submittedName>
</protein>
<name>A0A1J5PW23_9ZZZZ</name>
<comment type="caution">
    <text evidence="1">The sequence shown here is derived from an EMBL/GenBank/DDBJ whole genome shotgun (WGS) entry which is preliminary data.</text>
</comment>
<organism evidence="1">
    <name type="scientific">mine drainage metagenome</name>
    <dbReference type="NCBI Taxonomy" id="410659"/>
    <lineage>
        <taxon>unclassified sequences</taxon>
        <taxon>metagenomes</taxon>
        <taxon>ecological metagenomes</taxon>
    </lineage>
</organism>
<evidence type="ECO:0000313" key="1">
    <source>
        <dbReference type="EMBL" id="OIQ75080.1"/>
    </source>
</evidence>
<accession>A0A1J5PW23</accession>